<dbReference type="GO" id="GO:0008381">
    <property type="term" value="F:mechanosensitive monoatomic ion channel activity"/>
    <property type="evidence" value="ECO:0007669"/>
    <property type="project" value="InterPro"/>
</dbReference>
<dbReference type="SUPFAM" id="SSF82861">
    <property type="entry name" value="Mechanosensitive channel protein MscS (YggB), transmembrane region"/>
    <property type="match status" value="1"/>
</dbReference>
<evidence type="ECO:0000313" key="10">
    <source>
        <dbReference type="Proteomes" id="UP000033121"/>
    </source>
</evidence>
<evidence type="ECO:0000313" key="9">
    <source>
        <dbReference type="EMBL" id="GAO43398.1"/>
    </source>
</evidence>
<accession>A0A0E9N0W3</accession>
<keyword evidence="3" id="KW-1003">Cell membrane</keyword>
<dbReference type="PANTHER" id="PTHR30221:SF1">
    <property type="entry name" value="SMALL-CONDUCTANCE MECHANOSENSITIVE CHANNEL"/>
    <property type="match status" value="1"/>
</dbReference>
<feature type="transmembrane region" description="Helical" evidence="7">
    <location>
        <begin position="60"/>
        <end position="81"/>
    </location>
</feature>
<dbReference type="InterPro" id="IPR010920">
    <property type="entry name" value="LSM_dom_sf"/>
</dbReference>
<keyword evidence="10" id="KW-1185">Reference proteome</keyword>
<sequence>MKWEWNTISQQLSGWIIDKGPGILAAIVLLFVGLWLIRLFGKWINKLLDAKAISPTLRYFLQNFVVISLQVLLILGVFQVAGIQLSFMAAIIAGFSVAAGLALSGTLQNFVGGILILLLRPFKVGDNIITQSQEGTVQQIQLFFTTVLTFDNKTIIIPNGQLSNNVVINLSREGKRRMDITLKFGYTKPLADVQNVIETALDKLDAVLKDPPRRIGVAALEPDKYAVTIEIWINAHGFRDAQYVIQRQIMEDLVVSGHLGAN</sequence>
<comment type="caution">
    <text evidence="9">The sequence shown here is derived from an EMBL/GenBank/DDBJ whole genome shotgun (WGS) entry which is preliminary data.</text>
</comment>
<comment type="similarity">
    <text evidence="2">Belongs to the MscS (TC 1.A.23) family.</text>
</comment>
<organism evidence="9 10">
    <name type="scientific">Flavihumibacter petaseus NBRC 106054</name>
    <dbReference type="NCBI Taxonomy" id="1220578"/>
    <lineage>
        <taxon>Bacteria</taxon>
        <taxon>Pseudomonadati</taxon>
        <taxon>Bacteroidota</taxon>
        <taxon>Chitinophagia</taxon>
        <taxon>Chitinophagales</taxon>
        <taxon>Chitinophagaceae</taxon>
        <taxon>Flavihumibacter</taxon>
    </lineage>
</organism>
<protein>
    <submittedName>
        <fullName evidence="9">Putative MscS family protein</fullName>
    </submittedName>
</protein>
<evidence type="ECO:0000256" key="7">
    <source>
        <dbReference type="SAM" id="Phobius"/>
    </source>
</evidence>
<dbReference type="Pfam" id="PF05552">
    <property type="entry name" value="MS_channel_1st_1"/>
    <property type="match status" value="1"/>
</dbReference>
<evidence type="ECO:0000256" key="4">
    <source>
        <dbReference type="ARBA" id="ARBA00022692"/>
    </source>
</evidence>
<dbReference type="PANTHER" id="PTHR30221">
    <property type="entry name" value="SMALL-CONDUCTANCE MECHANOSENSITIVE CHANNEL"/>
    <property type="match status" value="1"/>
</dbReference>
<keyword evidence="4 7" id="KW-0812">Transmembrane</keyword>
<gene>
    <name evidence="9" type="ORF">FPE01S_02_05030</name>
</gene>
<evidence type="ECO:0000256" key="6">
    <source>
        <dbReference type="ARBA" id="ARBA00023136"/>
    </source>
</evidence>
<dbReference type="InterPro" id="IPR011066">
    <property type="entry name" value="MscS_channel_C_sf"/>
</dbReference>
<evidence type="ECO:0000256" key="1">
    <source>
        <dbReference type="ARBA" id="ARBA00004651"/>
    </source>
</evidence>
<feature type="transmembrane region" description="Helical" evidence="7">
    <location>
        <begin position="87"/>
        <end position="119"/>
    </location>
</feature>
<name>A0A0E9N0W3_9BACT</name>
<dbReference type="Gene3D" id="2.30.30.60">
    <property type="match status" value="1"/>
</dbReference>
<dbReference type="Pfam" id="PF00924">
    <property type="entry name" value="MS_channel_2nd"/>
    <property type="match status" value="1"/>
</dbReference>
<dbReference type="OrthoDB" id="9809206at2"/>
<proteinExistence type="inferred from homology"/>
<dbReference type="InterPro" id="IPR006685">
    <property type="entry name" value="MscS_channel_2nd"/>
</dbReference>
<evidence type="ECO:0000256" key="2">
    <source>
        <dbReference type="ARBA" id="ARBA00008017"/>
    </source>
</evidence>
<dbReference type="InterPro" id="IPR045275">
    <property type="entry name" value="MscS_archaea/bacteria_type"/>
</dbReference>
<dbReference type="AlphaFoldDB" id="A0A0E9N0W3"/>
<dbReference type="InterPro" id="IPR006686">
    <property type="entry name" value="MscS_channel_CS"/>
</dbReference>
<feature type="domain" description="Mechanosensitive ion channel MscS" evidence="8">
    <location>
        <begin position="106"/>
        <end position="172"/>
    </location>
</feature>
<keyword evidence="6 7" id="KW-0472">Membrane</keyword>
<dbReference type="InterPro" id="IPR011014">
    <property type="entry name" value="MscS_channel_TM-2"/>
</dbReference>
<dbReference type="Gene3D" id="1.10.287.1260">
    <property type="match status" value="1"/>
</dbReference>
<dbReference type="SUPFAM" id="SSF50182">
    <property type="entry name" value="Sm-like ribonucleoproteins"/>
    <property type="match status" value="1"/>
</dbReference>
<dbReference type="RefSeq" id="WP_046369280.1">
    <property type="nucleotide sequence ID" value="NZ_BBWV01000002.1"/>
</dbReference>
<dbReference type="EMBL" id="BBWV01000002">
    <property type="protein sequence ID" value="GAO43398.1"/>
    <property type="molecule type" value="Genomic_DNA"/>
</dbReference>
<feature type="transmembrane region" description="Helical" evidence="7">
    <location>
        <begin position="20"/>
        <end position="40"/>
    </location>
</feature>
<evidence type="ECO:0000259" key="8">
    <source>
        <dbReference type="Pfam" id="PF00924"/>
    </source>
</evidence>
<dbReference type="Proteomes" id="UP000033121">
    <property type="component" value="Unassembled WGS sequence"/>
</dbReference>
<dbReference type="STRING" id="1220578.FPE01S_02_05030"/>
<evidence type="ECO:0000256" key="5">
    <source>
        <dbReference type="ARBA" id="ARBA00022989"/>
    </source>
</evidence>
<reference evidence="9 10" key="1">
    <citation type="submission" date="2015-04" db="EMBL/GenBank/DDBJ databases">
        <title>Whole genome shotgun sequence of Flavihumibacter petaseus NBRC 106054.</title>
        <authorList>
            <person name="Miyazawa S."/>
            <person name="Hosoyama A."/>
            <person name="Hashimoto M."/>
            <person name="Noguchi M."/>
            <person name="Tsuchikane K."/>
            <person name="Ohji S."/>
            <person name="Yamazoe A."/>
            <person name="Ichikawa N."/>
            <person name="Kimura A."/>
            <person name="Fujita N."/>
        </authorList>
    </citation>
    <scope>NUCLEOTIDE SEQUENCE [LARGE SCALE GENOMIC DNA]</scope>
    <source>
        <strain evidence="9 10">NBRC 106054</strain>
    </source>
</reference>
<dbReference type="InterPro" id="IPR023408">
    <property type="entry name" value="MscS_beta-dom_sf"/>
</dbReference>
<comment type="subcellular location">
    <subcellularLocation>
        <location evidence="1">Cell membrane</location>
        <topology evidence="1">Multi-pass membrane protein</topology>
    </subcellularLocation>
</comment>
<dbReference type="Gene3D" id="3.30.70.100">
    <property type="match status" value="1"/>
</dbReference>
<dbReference type="PROSITE" id="PS01246">
    <property type="entry name" value="UPF0003"/>
    <property type="match status" value="1"/>
</dbReference>
<dbReference type="SUPFAM" id="SSF82689">
    <property type="entry name" value="Mechanosensitive channel protein MscS (YggB), C-terminal domain"/>
    <property type="match status" value="1"/>
</dbReference>
<dbReference type="InterPro" id="IPR008910">
    <property type="entry name" value="MSC_TM_helix"/>
</dbReference>
<keyword evidence="5 7" id="KW-1133">Transmembrane helix</keyword>
<dbReference type="GO" id="GO:0005886">
    <property type="term" value="C:plasma membrane"/>
    <property type="evidence" value="ECO:0007669"/>
    <property type="project" value="UniProtKB-SubCell"/>
</dbReference>
<evidence type="ECO:0000256" key="3">
    <source>
        <dbReference type="ARBA" id="ARBA00022475"/>
    </source>
</evidence>